<feature type="transmembrane region" description="Helical" evidence="1">
    <location>
        <begin position="95"/>
        <end position="115"/>
    </location>
</feature>
<dbReference type="EMBL" id="JACCHS010000140">
    <property type="protein sequence ID" value="NYT47384.1"/>
    <property type="molecule type" value="Genomic_DNA"/>
</dbReference>
<keyword evidence="1" id="KW-0472">Membrane</keyword>
<feature type="transmembrane region" description="Helical" evidence="1">
    <location>
        <begin position="30"/>
        <end position="53"/>
    </location>
</feature>
<gene>
    <name evidence="2" type="ORF">H0A75_07250</name>
</gene>
<protein>
    <submittedName>
        <fullName evidence="2">Uncharacterized protein</fullName>
    </submittedName>
</protein>
<dbReference type="Proteomes" id="UP000537890">
    <property type="component" value="Unassembled WGS sequence"/>
</dbReference>
<sequence length="118" mass="13508">MQIFIEVFITLSFIAALLFRDGSSYNFERFLTAILVCENFVYVIGLPILFWFIFAKGSEYASYPIYLGALLMIWSIVIIAYLIKGLFGFDWRNSASLSVLYFVLTYFGSFGLLMLTGL</sequence>
<comment type="caution">
    <text evidence="2">The sequence shown here is derived from an EMBL/GenBank/DDBJ whole genome shotgun (WGS) entry which is preliminary data.</text>
</comment>
<keyword evidence="1" id="KW-1133">Transmembrane helix</keyword>
<accession>A0A7Z0MPB2</accession>
<evidence type="ECO:0000256" key="1">
    <source>
        <dbReference type="SAM" id="Phobius"/>
    </source>
</evidence>
<name>A0A7Z0MPB2_9GAMM</name>
<keyword evidence="1" id="KW-0812">Transmembrane</keyword>
<evidence type="ECO:0000313" key="2">
    <source>
        <dbReference type="EMBL" id="NYT47384.1"/>
    </source>
</evidence>
<organism evidence="2 3">
    <name type="scientific">Candidatus Methanofishera endochildressiae</name>
    <dbReference type="NCBI Taxonomy" id="2738884"/>
    <lineage>
        <taxon>Bacteria</taxon>
        <taxon>Pseudomonadati</taxon>
        <taxon>Pseudomonadota</taxon>
        <taxon>Gammaproteobacteria</taxon>
        <taxon>Candidatus Methanofishera</taxon>
    </lineage>
</organism>
<reference evidence="2 3" key="1">
    <citation type="submission" date="2020-05" db="EMBL/GenBank/DDBJ databases">
        <title>Horizontal transmission and recombination maintain forever young bacterial symbiont genomes.</title>
        <authorList>
            <person name="Russell S.L."/>
            <person name="Pepper-Tunick E."/>
            <person name="Svedberg J."/>
            <person name="Byrne A."/>
            <person name="Ruelas Castillo J."/>
            <person name="Vollmers C."/>
            <person name="Beinart R.A."/>
            <person name="Corbett-Detig R."/>
        </authorList>
    </citation>
    <scope>NUCLEOTIDE SEQUENCE [LARGE SCALE GENOMIC DNA]</scope>
    <source>
        <strain evidence="2">4727-3</strain>
    </source>
</reference>
<feature type="transmembrane region" description="Helical" evidence="1">
    <location>
        <begin position="65"/>
        <end position="83"/>
    </location>
</feature>
<evidence type="ECO:0000313" key="3">
    <source>
        <dbReference type="Proteomes" id="UP000537890"/>
    </source>
</evidence>
<proteinExistence type="predicted"/>
<dbReference type="AlphaFoldDB" id="A0A7Z0MPB2"/>